<keyword evidence="3" id="KW-1185">Reference proteome</keyword>
<dbReference type="InterPro" id="IPR005174">
    <property type="entry name" value="KIB1-4_b-propeller"/>
</dbReference>
<dbReference type="InterPro" id="IPR050942">
    <property type="entry name" value="F-box_BR-signaling"/>
</dbReference>
<comment type="caution">
    <text evidence="2">The sequence shown here is derived from an EMBL/GenBank/DDBJ whole genome shotgun (WGS) entry which is preliminary data.</text>
</comment>
<dbReference type="EMBL" id="CAUOFW020007724">
    <property type="protein sequence ID" value="CAK9180367.1"/>
    <property type="molecule type" value="Genomic_DNA"/>
</dbReference>
<name>A0ABC8UHC4_9AQUA</name>
<organism evidence="2 3">
    <name type="scientific">Ilex paraguariensis</name>
    <name type="common">yerba mate</name>
    <dbReference type="NCBI Taxonomy" id="185542"/>
    <lineage>
        <taxon>Eukaryota</taxon>
        <taxon>Viridiplantae</taxon>
        <taxon>Streptophyta</taxon>
        <taxon>Embryophyta</taxon>
        <taxon>Tracheophyta</taxon>
        <taxon>Spermatophyta</taxon>
        <taxon>Magnoliopsida</taxon>
        <taxon>eudicotyledons</taxon>
        <taxon>Gunneridae</taxon>
        <taxon>Pentapetalae</taxon>
        <taxon>asterids</taxon>
        <taxon>campanulids</taxon>
        <taxon>Aquifoliales</taxon>
        <taxon>Aquifoliaceae</taxon>
        <taxon>Ilex</taxon>
    </lineage>
</organism>
<reference evidence="2 3" key="1">
    <citation type="submission" date="2024-02" db="EMBL/GenBank/DDBJ databases">
        <authorList>
            <person name="Vignale AGUSTIN F."/>
            <person name="Sosa J E."/>
            <person name="Modenutti C."/>
        </authorList>
    </citation>
    <scope>NUCLEOTIDE SEQUENCE [LARGE SCALE GENOMIC DNA]</scope>
</reference>
<dbReference type="AlphaFoldDB" id="A0ABC8UHC4"/>
<dbReference type="PANTHER" id="PTHR44259">
    <property type="entry name" value="OS07G0183000 PROTEIN-RELATED"/>
    <property type="match status" value="1"/>
</dbReference>
<gene>
    <name evidence="2" type="ORF">ILEXP_LOCUS50360</name>
</gene>
<proteinExistence type="predicted"/>
<dbReference type="SUPFAM" id="SSF82171">
    <property type="entry name" value="DPP6 N-terminal domain-like"/>
    <property type="match status" value="1"/>
</dbReference>
<dbReference type="Pfam" id="PF03478">
    <property type="entry name" value="Beta-prop_KIB1-4"/>
    <property type="match status" value="1"/>
</dbReference>
<feature type="domain" description="KIB1-4 beta-propeller" evidence="1">
    <location>
        <begin position="69"/>
        <end position="358"/>
    </location>
</feature>
<protein>
    <recommendedName>
        <fullName evidence="1">KIB1-4 beta-propeller domain-containing protein</fullName>
    </recommendedName>
</protein>
<dbReference type="PANTHER" id="PTHR44259:SF114">
    <property type="entry name" value="OS06G0707300 PROTEIN"/>
    <property type="match status" value="1"/>
</dbReference>
<sequence length="392" mass="44566">MAVDWSDLRPELLETIARKLTVLGDYIRFRAVCVNWGSSTPKTPKHLPCQLPWLMLPHNRYSLSSCRALYSLTDNKVYALNLPEASHRRRLCGSSHGWLIILEESPAIFIINLLTRAKINLLPLSAFPNVIDFNFSDVGREYKLRDPDGDVYTRNLKEMRDSFVKKMILSSSPLNDSNYIAVAILNQTGDLAYLNNGEPFWRFIHEAHSYCEDVIYYNGLFYAVNKFGGIAVCDLQGDSPRVSFIDTPRHTVGDMEYLVNWMDELLLVTRYLELEFDVYLDIAYKTSEFRVFRLDLSGPKWERVTSLGDRVLFLGESLSLVLLSSDFPGCKGNCIYFADDYSEANYDGGSGDHDLGVYYLEDGSIEALLGFPRNSQTGFLCSPPIWVSPNLC</sequence>
<evidence type="ECO:0000313" key="2">
    <source>
        <dbReference type="EMBL" id="CAK9180367.1"/>
    </source>
</evidence>
<evidence type="ECO:0000259" key="1">
    <source>
        <dbReference type="Pfam" id="PF03478"/>
    </source>
</evidence>
<accession>A0ABC8UHC4</accession>
<evidence type="ECO:0000313" key="3">
    <source>
        <dbReference type="Proteomes" id="UP001642360"/>
    </source>
</evidence>
<dbReference type="Proteomes" id="UP001642360">
    <property type="component" value="Unassembled WGS sequence"/>
</dbReference>